<sequence>MYTVPSIIEVICRGRTLLLFVFKARSLTLSHLEALLLDI</sequence>
<protein>
    <submittedName>
        <fullName evidence="1">Uncharacterized protein</fullName>
    </submittedName>
</protein>
<evidence type="ECO:0000313" key="1">
    <source>
        <dbReference type="EMBL" id="KJV64183.1"/>
    </source>
</evidence>
<evidence type="ECO:0000313" key="2">
    <source>
        <dbReference type="Proteomes" id="UP000033441"/>
    </source>
</evidence>
<gene>
    <name evidence="1" type="ORF">APHMUC_0010</name>
</gene>
<name>A0A0F3N7Z0_ANAPH</name>
<dbReference type="PATRIC" id="fig|1359152.3.peg.10"/>
<reference evidence="1 2" key="1">
    <citation type="submission" date="2015-02" db="EMBL/GenBank/DDBJ databases">
        <title>Genome Sequencing of Rickettsiales.</title>
        <authorList>
            <person name="Daugherty S.C."/>
            <person name="Su Q."/>
            <person name="Abolude K."/>
            <person name="Beier-Sexton M."/>
            <person name="Carlyon J.A."/>
            <person name="Carter R."/>
            <person name="Day N.P."/>
            <person name="Dumler S.J."/>
            <person name="Dyachenko V."/>
            <person name="Godinez A."/>
            <person name="Kurtti T.J."/>
            <person name="Lichay M."/>
            <person name="Mullins K.E."/>
            <person name="Ott S."/>
            <person name="Pappas-Brown V."/>
            <person name="Paris D.H."/>
            <person name="Patel P."/>
            <person name="Richards A.L."/>
            <person name="Sadzewicz L."/>
            <person name="Sears K."/>
            <person name="Seidman D."/>
            <person name="Sengamalay N."/>
            <person name="Stenos J."/>
            <person name="Tallon L.J."/>
            <person name="Vincent G."/>
            <person name="Fraser C.M."/>
            <person name="Munderloh U."/>
            <person name="Dunning-Hotopp J.C."/>
        </authorList>
    </citation>
    <scope>NUCLEOTIDE SEQUENCE [LARGE SCALE GENOMIC DNA]</scope>
    <source>
        <strain evidence="1 2">ApMUC09</strain>
    </source>
</reference>
<accession>A0A0F3N7Z0</accession>
<comment type="caution">
    <text evidence="1">The sequence shown here is derived from an EMBL/GenBank/DDBJ whole genome shotgun (WGS) entry which is preliminary data.</text>
</comment>
<dbReference type="AlphaFoldDB" id="A0A0F3N7Z0"/>
<dbReference type="Proteomes" id="UP000033441">
    <property type="component" value="Unassembled WGS sequence"/>
</dbReference>
<organism evidence="1 2">
    <name type="scientific">Anaplasma phagocytophilum str. ApMUC09</name>
    <dbReference type="NCBI Taxonomy" id="1359152"/>
    <lineage>
        <taxon>Bacteria</taxon>
        <taxon>Pseudomonadati</taxon>
        <taxon>Pseudomonadota</taxon>
        <taxon>Alphaproteobacteria</taxon>
        <taxon>Rickettsiales</taxon>
        <taxon>Anaplasmataceae</taxon>
        <taxon>Anaplasma</taxon>
        <taxon>phagocytophilum group</taxon>
    </lineage>
</organism>
<dbReference type="EMBL" id="LANV01000001">
    <property type="protein sequence ID" value="KJV64183.1"/>
    <property type="molecule type" value="Genomic_DNA"/>
</dbReference>
<proteinExistence type="predicted"/>